<organism evidence="2">
    <name type="scientific">Fagus sylvatica</name>
    <name type="common">Beechnut</name>
    <dbReference type="NCBI Taxonomy" id="28930"/>
    <lineage>
        <taxon>Eukaryota</taxon>
        <taxon>Viridiplantae</taxon>
        <taxon>Streptophyta</taxon>
        <taxon>Embryophyta</taxon>
        <taxon>Tracheophyta</taxon>
        <taxon>Spermatophyta</taxon>
        <taxon>Magnoliopsida</taxon>
        <taxon>eudicotyledons</taxon>
        <taxon>Gunneridae</taxon>
        <taxon>Pentapetalae</taxon>
        <taxon>rosids</taxon>
        <taxon>fabids</taxon>
        <taxon>Fagales</taxon>
        <taxon>Fagaceae</taxon>
        <taxon>Fagus</taxon>
    </lineage>
</organism>
<protein>
    <submittedName>
        <fullName evidence="2">Uncharacterized protein</fullName>
    </submittedName>
</protein>
<reference evidence="2" key="1">
    <citation type="submission" date="2018-02" db="EMBL/GenBank/DDBJ databases">
        <authorList>
            <person name="Cohen D.B."/>
            <person name="Kent A.D."/>
        </authorList>
    </citation>
    <scope>NUCLEOTIDE SEQUENCE</scope>
</reference>
<sequence length="107" mass="11855">MPPRLYVSPFSATHLTFAKNSQKSFSVAPPSSRSDYMGLAPFVFCQGTVPRAPLRRRFIPARHARRSAQPPSHLRASHRPAIPRDRALESGPSGRGVYTGEDFADFC</sequence>
<gene>
    <name evidence="2" type="ORF">FSB_LOCUS22252</name>
</gene>
<accession>A0A2N9G4N6</accession>
<dbReference type="EMBL" id="OIVN01001471">
    <property type="protein sequence ID" value="SPC94370.1"/>
    <property type="molecule type" value="Genomic_DNA"/>
</dbReference>
<dbReference type="AlphaFoldDB" id="A0A2N9G4N6"/>
<feature type="region of interest" description="Disordered" evidence="1">
    <location>
        <begin position="62"/>
        <end position="107"/>
    </location>
</feature>
<evidence type="ECO:0000256" key="1">
    <source>
        <dbReference type="SAM" id="MobiDB-lite"/>
    </source>
</evidence>
<proteinExistence type="predicted"/>
<evidence type="ECO:0000313" key="2">
    <source>
        <dbReference type="EMBL" id="SPC94370.1"/>
    </source>
</evidence>
<name>A0A2N9G4N6_FAGSY</name>